<accession>A0A1X7TJL5</accession>
<proteinExistence type="predicted"/>
<dbReference type="EnsemblMetazoa" id="Aqu2.1.14987_001">
    <property type="protein sequence ID" value="Aqu2.1.14987_001"/>
    <property type="gene ID" value="Aqu2.1.14987"/>
</dbReference>
<dbReference type="OrthoDB" id="6019893at2759"/>
<dbReference type="InParanoid" id="A0A1X7TJL5"/>
<organism evidence="1">
    <name type="scientific">Amphimedon queenslandica</name>
    <name type="common">Sponge</name>
    <dbReference type="NCBI Taxonomy" id="400682"/>
    <lineage>
        <taxon>Eukaryota</taxon>
        <taxon>Metazoa</taxon>
        <taxon>Porifera</taxon>
        <taxon>Demospongiae</taxon>
        <taxon>Heteroscleromorpha</taxon>
        <taxon>Haplosclerida</taxon>
        <taxon>Niphatidae</taxon>
        <taxon>Amphimedon</taxon>
    </lineage>
</organism>
<evidence type="ECO:0000313" key="1">
    <source>
        <dbReference type="EnsemblMetazoa" id="Aqu2.1.14987_001"/>
    </source>
</evidence>
<name>A0A1X7TJL5_AMPQE</name>
<dbReference type="eggNOG" id="KOG2127">
    <property type="taxonomic scope" value="Eukaryota"/>
</dbReference>
<reference evidence="1" key="1">
    <citation type="submission" date="2017-05" db="UniProtKB">
        <authorList>
            <consortium name="EnsemblMetazoa"/>
        </authorList>
    </citation>
    <scope>IDENTIFICATION</scope>
</reference>
<sequence>TPTNSKLIYLPTVIVMVSRMPYFRLLKETLSGLLSEEEREDSFWETIEDVANELFLITCLPEGLLSLIFILHTNIHIVGRGIQKILKV</sequence>
<protein>
    <submittedName>
        <fullName evidence="1">Uncharacterized protein</fullName>
    </submittedName>
</protein>
<dbReference type="AlphaFoldDB" id="A0A1X7TJL5"/>